<dbReference type="STRING" id="133412.A0A1R1Y9X3"/>
<dbReference type="Pfam" id="PF03810">
    <property type="entry name" value="IBN_N"/>
    <property type="match status" value="1"/>
</dbReference>
<evidence type="ECO:0000313" key="9">
    <source>
        <dbReference type="EMBL" id="OMJ23660.1"/>
    </source>
</evidence>
<keyword evidence="7" id="KW-0539">Nucleus</keyword>
<feature type="domain" description="Importin N-terminal" evidence="8">
    <location>
        <begin position="82"/>
        <end position="156"/>
    </location>
</feature>
<accession>A0A1R1Y9X3</accession>
<protein>
    <submittedName>
        <fullName evidence="9">Exportin-2</fullName>
    </submittedName>
</protein>
<sequence length="890" mass="101268">MSISIGLNDEFTCKEDYYWCRNYYASFTYPNHSSDPYRLLSFFYFTNLDSRPASFIMSVTQDSIAQCLFNSLSPDSATRKNAEKTLTSMEDTRQMAIPLLQLINNSQVDENIRISASLYFKNYIKRSWEQTDNTEDIISPEDRAAIKQDIITLMISQPKSMQLQIGEAVSIIADNDFPSMWPNLIKDLVSHLSPTDISTNNGILQTAHMVFNRYRSEFRSDMLFTEIKYVLGGFAEAYYQVFIATTLLVPKASDQKSLLELLDSVKYLLIIFYDLNCQDLPEFFEDRMEEFMKIMHSFLLYNNLNQISNIQSLSLPDDEDTAGILEEIKAEILRIVHLYTSRYEEEFKQLPIFLETIWNMLTALGMESKYDGVVIQGIRFLTTMVKNPRFKQTFLSNGMIEIICQKIILRNIELSVSDEELFEDDPIMYVKRELEGYEADSRRNASSELVRGMLEQFGAETTQAMLQFIMAKLDEYSKNPILNWKSKDTAQFMVSSISTMASVKSLGVTQTNNLVDLNDFFQSQILTHLTNINSDSDSPILKSNSIKYIYIFRNQLSDSNIESSIPLLVEHISHNSPAVSTFATLTIERIFVLKRNNSLLFNEAKVIPFVQPIFDKVFSQLISKPTPEKLAENDFYAKYSIVLHVPLSLLKQYLKPIFMLILNRLQSKKTPKYVKLVTKFVGFFSAIDSTAISTAISSNNYSSMNGEYVTTLISTLNEIQPQLLAGLLSGILVSSIDNTIRNFAEIKYVTVGYMCLINNPTFFEFSDSKVLFSSVLANIIKLVEDSTSKVSKQTDESINNNVSDGFGSQNLMPNASSIDDEQDLYQSSFSKLSTLDGLIIDPCPLIKDLRVFMGSVIKAQVSTGNSNFTESVSLLQPTEKSFVDLYFRSA</sequence>
<keyword evidence="5" id="KW-0963">Cytoplasm</keyword>
<dbReference type="Gene3D" id="1.25.10.10">
    <property type="entry name" value="Leucine-rich Repeat Variant"/>
    <property type="match status" value="2"/>
</dbReference>
<dbReference type="GO" id="GO:0005635">
    <property type="term" value="C:nuclear envelope"/>
    <property type="evidence" value="ECO:0007669"/>
    <property type="project" value="TreeGrafter"/>
</dbReference>
<evidence type="ECO:0000256" key="1">
    <source>
        <dbReference type="ARBA" id="ARBA00004123"/>
    </source>
</evidence>
<proteinExistence type="inferred from homology"/>
<dbReference type="EMBL" id="LSSN01000497">
    <property type="protein sequence ID" value="OMJ23660.1"/>
    <property type="molecule type" value="Genomic_DNA"/>
</dbReference>
<evidence type="ECO:0000256" key="6">
    <source>
        <dbReference type="ARBA" id="ARBA00022927"/>
    </source>
</evidence>
<dbReference type="InterPro" id="IPR013713">
    <property type="entry name" value="XPO2_central"/>
</dbReference>
<keyword evidence="6" id="KW-0653">Protein transport</keyword>
<dbReference type="Pfam" id="PF03378">
    <property type="entry name" value="CAS_CSE1"/>
    <property type="match status" value="1"/>
</dbReference>
<reference evidence="9 10" key="1">
    <citation type="submission" date="2017-01" db="EMBL/GenBank/DDBJ databases">
        <authorList>
            <person name="Mah S.A."/>
            <person name="Swanson W.J."/>
            <person name="Moy G.W."/>
            <person name="Vacquier V.D."/>
        </authorList>
    </citation>
    <scope>NUCLEOTIDE SEQUENCE [LARGE SCALE GENOMIC DNA]</scope>
    <source>
        <strain evidence="9 10">GSMNP</strain>
    </source>
</reference>
<dbReference type="InterPro" id="IPR001494">
    <property type="entry name" value="Importin-beta_N"/>
</dbReference>
<dbReference type="InterPro" id="IPR005043">
    <property type="entry name" value="XPO2_C"/>
</dbReference>
<dbReference type="Pfam" id="PF08506">
    <property type="entry name" value="Cse1"/>
    <property type="match status" value="1"/>
</dbReference>
<dbReference type="InterPro" id="IPR016024">
    <property type="entry name" value="ARM-type_fold"/>
</dbReference>
<evidence type="ECO:0000256" key="7">
    <source>
        <dbReference type="ARBA" id="ARBA00023242"/>
    </source>
</evidence>
<dbReference type="GO" id="GO:0005049">
    <property type="term" value="F:nuclear export signal receptor activity"/>
    <property type="evidence" value="ECO:0007669"/>
    <property type="project" value="TreeGrafter"/>
</dbReference>
<organism evidence="9 10">
    <name type="scientific">Smittium culicis</name>
    <dbReference type="NCBI Taxonomy" id="133412"/>
    <lineage>
        <taxon>Eukaryota</taxon>
        <taxon>Fungi</taxon>
        <taxon>Fungi incertae sedis</taxon>
        <taxon>Zoopagomycota</taxon>
        <taxon>Kickxellomycotina</taxon>
        <taxon>Harpellomycetes</taxon>
        <taxon>Harpellales</taxon>
        <taxon>Legeriomycetaceae</taxon>
        <taxon>Smittium</taxon>
    </lineage>
</organism>
<evidence type="ECO:0000259" key="8">
    <source>
        <dbReference type="PROSITE" id="PS50166"/>
    </source>
</evidence>
<comment type="caution">
    <text evidence="9">The sequence shown here is derived from an EMBL/GenBank/DDBJ whole genome shotgun (WGS) entry which is preliminary data.</text>
</comment>
<dbReference type="PANTHER" id="PTHR10997:SF8">
    <property type="entry name" value="EXPORTIN-2"/>
    <property type="match status" value="1"/>
</dbReference>
<dbReference type="GO" id="GO:0006611">
    <property type="term" value="P:protein export from nucleus"/>
    <property type="evidence" value="ECO:0007669"/>
    <property type="project" value="TreeGrafter"/>
</dbReference>
<dbReference type="Proteomes" id="UP000187283">
    <property type="component" value="Unassembled WGS sequence"/>
</dbReference>
<evidence type="ECO:0000313" key="10">
    <source>
        <dbReference type="Proteomes" id="UP000187283"/>
    </source>
</evidence>
<dbReference type="InterPro" id="IPR011989">
    <property type="entry name" value="ARM-like"/>
</dbReference>
<dbReference type="AlphaFoldDB" id="A0A1R1Y9X3"/>
<dbReference type="OrthoDB" id="3268246at2759"/>
<evidence type="ECO:0000256" key="4">
    <source>
        <dbReference type="ARBA" id="ARBA00022448"/>
    </source>
</evidence>
<evidence type="ECO:0000256" key="3">
    <source>
        <dbReference type="ARBA" id="ARBA00008669"/>
    </source>
</evidence>
<evidence type="ECO:0000256" key="5">
    <source>
        <dbReference type="ARBA" id="ARBA00022490"/>
    </source>
</evidence>
<keyword evidence="4" id="KW-0813">Transport</keyword>
<dbReference type="SMART" id="SM00913">
    <property type="entry name" value="IBN_N"/>
    <property type="match status" value="1"/>
</dbReference>
<dbReference type="PROSITE" id="PS50166">
    <property type="entry name" value="IMPORTIN_B_NT"/>
    <property type="match status" value="1"/>
</dbReference>
<keyword evidence="10" id="KW-1185">Reference proteome</keyword>
<gene>
    <name evidence="9" type="ORF">AYI70_g2116</name>
</gene>
<evidence type="ECO:0000256" key="2">
    <source>
        <dbReference type="ARBA" id="ARBA00004496"/>
    </source>
</evidence>
<dbReference type="SUPFAM" id="SSF48371">
    <property type="entry name" value="ARM repeat"/>
    <property type="match status" value="2"/>
</dbReference>
<dbReference type="GO" id="GO:0031267">
    <property type="term" value="F:small GTPase binding"/>
    <property type="evidence" value="ECO:0007669"/>
    <property type="project" value="InterPro"/>
</dbReference>
<dbReference type="GO" id="GO:0005829">
    <property type="term" value="C:cytosol"/>
    <property type="evidence" value="ECO:0007669"/>
    <property type="project" value="TreeGrafter"/>
</dbReference>
<dbReference type="PANTHER" id="PTHR10997">
    <property type="entry name" value="IMPORTIN-7, 8, 11"/>
    <property type="match status" value="1"/>
</dbReference>
<comment type="subcellular location">
    <subcellularLocation>
        <location evidence="2">Cytoplasm</location>
    </subcellularLocation>
    <subcellularLocation>
        <location evidence="1">Nucleus</location>
    </subcellularLocation>
</comment>
<dbReference type="GO" id="GO:0006606">
    <property type="term" value="P:protein import into nucleus"/>
    <property type="evidence" value="ECO:0007669"/>
    <property type="project" value="TreeGrafter"/>
</dbReference>
<name>A0A1R1Y9X3_9FUNG</name>
<comment type="similarity">
    <text evidence="3">Belongs to the XPO2/CSE1 family.</text>
</comment>